<dbReference type="RefSeq" id="WP_179794431.1">
    <property type="nucleotide sequence ID" value="NZ_BAABHP010000021.1"/>
</dbReference>
<gene>
    <name evidence="2" type="ORF">BJ983_002908</name>
</gene>
<evidence type="ECO:0000313" key="3">
    <source>
        <dbReference type="Proteomes" id="UP000535890"/>
    </source>
</evidence>
<organism evidence="2 3">
    <name type="scientific">Actinomycetospora corticicola</name>
    <dbReference type="NCBI Taxonomy" id="663602"/>
    <lineage>
        <taxon>Bacteria</taxon>
        <taxon>Bacillati</taxon>
        <taxon>Actinomycetota</taxon>
        <taxon>Actinomycetes</taxon>
        <taxon>Pseudonocardiales</taxon>
        <taxon>Pseudonocardiaceae</taxon>
        <taxon>Actinomycetospora</taxon>
    </lineage>
</organism>
<dbReference type="AlphaFoldDB" id="A0A7Y9DWN6"/>
<sequence length="68" mass="7806">MSDWWPVADAAQFVEVSRRTISRWVHDGRITHRDRNGVTLVDLDELAQLVDHRGDGGRLPRTPRASRT</sequence>
<comment type="caution">
    <text evidence="2">The sequence shown here is derived from an EMBL/GenBank/DDBJ whole genome shotgun (WGS) entry which is preliminary data.</text>
</comment>
<evidence type="ECO:0000259" key="1">
    <source>
        <dbReference type="Pfam" id="PF12728"/>
    </source>
</evidence>
<dbReference type="Proteomes" id="UP000535890">
    <property type="component" value="Unassembled WGS sequence"/>
</dbReference>
<reference evidence="2 3" key="1">
    <citation type="submission" date="2020-07" db="EMBL/GenBank/DDBJ databases">
        <title>Sequencing the genomes of 1000 actinobacteria strains.</title>
        <authorList>
            <person name="Klenk H.-P."/>
        </authorList>
    </citation>
    <scope>NUCLEOTIDE SEQUENCE [LARGE SCALE GENOMIC DNA]</scope>
    <source>
        <strain evidence="2 3">DSM 45772</strain>
    </source>
</reference>
<accession>A0A7Y9DWN6</accession>
<proteinExistence type="predicted"/>
<dbReference type="InterPro" id="IPR009061">
    <property type="entry name" value="DNA-bd_dom_put_sf"/>
</dbReference>
<protein>
    <submittedName>
        <fullName evidence="2">Excisionase family DNA binding protein</fullName>
    </submittedName>
</protein>
<keyword evidence="3" id="KW-1185">Reference proteome</keyword>
<name>A0A7Y9DWN6_9PSEU</name>
<evidence type="ECO:0000313" key="2">
    <source>
        <dbReference type="EMBL" id="NYD36806.1"/>
    </source>
</evidence>
<dbReference type="Pfam" id="PF12728">
    <property type="entry name" value="HTH_17"/>
    <property type="match status" value="1"/>
</dbReference>
<dbReference type="InterPro" id="IPR041657">
    <property type="entry name" value="HTH_17"/>
</dbReference>
<feature type="domain" description="Helix-turn-helix" evidence="1">
    <location>
        <begin position="7"/>
        <end position="50"/>
    </location>
</feature>
<dbReference type="EMBL" id="JACCBN010000001">
    <property type="protein sequence ID" value="NYD36806.1"/>
    <property type="molecule type" value="Genomic_DNA"/>
</dbReference>
<dbReference type="SUPFAM" id="SSF46955">
    <property type="entry name" value="Putative DNA-binding domain"/>
    <property type="match status" value="1"/>
</dbReference>